<dbReference type="EMBL" id="ABSV01001452">
    <property type="protein sequence ID" value="EDZ71016.1"/>
    <property type="molecule type" value="Genomic_DNA"/>
</dbReference>
<dbReference type="Pfam" id="PF00018">
    <property type="entry name" value="SH3_1"/>
    <property type="match status" value="1"/>
</dbReference>
<dbReference type="Proteomes" id="UP000008988">
    <property type="component" value="Unassembled WGS sequence"/>
</dbReference>
<gene>
    <name evidence="5" type="ORF">AWRI1631_110950</name>
</gene>
<evidence type="ECO:0000259" key="4">
    <source>
        <dbReference type="PROSITE" id="PS50002"/>
    </source>
</evidence>
<feature type="compositionally biased region" description="Acidic residues" evidence="3">
    <location>
        <begin position="142"/>
        <end position="156"/>
    </location>
</feature>
<dbReference type="CDD" id="cd11858">
    <property type="entry name" value="SH3_Myosin-I_fungi"/>
    <property type="match status" value="1"/>
</dbReference>
<evidence type="ECO:0000256" key="3">
    <source>
        <dbReference type="SAM" id="MobiDB-lite"/>
    </source>
</evidence>
<dbReference type="SUPFAM" id="SSF50044">
    <property type="entry name" value="SH3-domain"/>
    <property type="match status" value="1"/>
</dbReference>
<dbReference type="InterPro" id="IPR036028">
    <property type="entry name" value="SH3-like_dom_sf"/>
</dbReference>
<evidence type="ECO:0000256" key="2">
    <source>
        <dbReference type="PROSITE-ProRule" id="PRU00192"/>
    </source>
</evidence>
<name>B5VM31_YEAS6</name>
<evidence type="ECO:0000256" key="1">
    <source>
        <dbReference type="ARBA" id="ARBA00022443"/>
    </source>
</evidence>
<dbReference type="PROSITE" id="PS50002">
    <property type="entry name" value="SH3"/>
    <property type="match status" value="1"/>
</dbReference>
<sequence>MGQPKDPKFEAAYDFPGSGSSSELPLKKGDIVFISRDEPSGWSLAKLLDGSKEGWVPTAYMTPYKDTRNTVPVAATGAVNDVTNQKLSQIDNTISSAQEGVQFGSATVGPTSDNQSNPVGTFSDGLASALAARANKMRAESADDDDNDDGDDDDDW</sequence>
<feature type="region of interest" description="Disordered" evidence="3">
    <location>
        <begin position="102"/>
        <end position="156"/>
    </location>
</feature>
<evidence type="ECO:0000313" key="5">
    <source>
        <dbReference type="EMBL" id="EDZ71016.1"/>
    </source>
</evidence>
<feature type="compositionally biased region" description="Polar residues" evidence="3">
    <location>
        <begin position="102"/>
        <end position="120"/>
    </location>
</feature>
<accession>B5VM31</accession>
<protein>
    <submittedName>
        <fullName evidence="5">YKL129Cp-like protein</fullName>
    </submittedName>
</protein>
<dbReference type="SMART" id="SM00326">
    <property type="entry name" value="SH3"/>
    <property type="match status" value="1"/>
</dbReference>
<dbReference type="Gene3D" id="2.30.30.40">
    <property type="entry name" value="SH3 Domains"/>
    <property type="match status" value="1"/>
</dbReference>
<reference evidence="5 6" key="1">
    <citation type="journal article" date="2008" name="FEMS Yeast Res.">
        <title>Comparative genome analysis of a Saccharomyces cerevisiae wine strain.</title>
        <authorList>
            <person name="Borneman A.R."/>
            <person name="Forgan A.H."/>
            <person name="Pretorius I.S."/>
            <person name="Chambers P.J."/>
        </authorList>
    </citation>
    <scope>NUCLEOTIDE SEQUENCE [LARGE SCALE GENOMIC DNA]</scope>
    <source>
        <strain evidence="5 6">AWRI1631</strain>
    </source>
</reference>
<feature type="domain" description="SH3" evidence="4">
    <location>
        <begin position="4"/>
        <end position="66"/>
    </location>
</feature>
<dbReference type="AlphaFoldDB" id="B5VM31"/>
<feature type="compositionally biased region" description="Basic and acidic residues" evidence="3">
    <location>
        <begin position="1"/>
        <end position="11"/>
    </location>
</feature>
<dbReference type="InterPro" id="IPR001452">
    <property type="entry name" value="SH3_domain"/>
</dbReference>
<proteinExistence type="predicted"/>
<dbReference type="InterPro" id="IPR035535">
    <property type="entry name" value="Fungal_myosin-I_SH3"/>
</dbReference>
<dbReference type="FunFam" id="2.30.30.40:FF:000254">
    <property type="entry name" value="Myosin I MyoA/Myo5"/>
    <property type="match status" value="1"/>
</dbReference>
<evidence type="ECO:0000313" key="6">
    <source>
        <dbReference type="Proteomes" id="UP000008988"/>
    </source>
</evidence>
<keyword evidence="1 2" id="KW-0728">SH3 domain</keyword>
<dbReference type="GO" id="GO:0016192">
    <property type="term" value="P:vesicle-mediated transport"/>
    <property type="evidence" value="ECO:0007669"/>
    <property type="project" value="UniProtKB-ARBA"/>
</dbReference>
<feature type="region of interest" description="Disordered" evidence="3">
    <location>
        <begin position="1"/>
        <end position="23"/>
    </location>
</feature>
<comment type="caution">
    <text evidence="5">The sequence shown here is derived from an EMBL/GenBank/DDBJ whole genome shotgun (WGS) entry which is preliminary data.</text>
</comment>
<organism evidence="5 6">
    <name type="scientific">Saccharomyces cerevisiae (strain AWRI1631)</name>
    <name type="common">Baker's yeast</name>
    <dbReference type="NCBI Taxonomy" id="545124"/>
    <lineage>
        <taxon>Eukaryota</taxon>
        <taxon>Fungi</taxon>
        <taxon>Dikarya</taxon>
        <taxon>Ascomycota</taxon>
        <taxon>Saccharomycotina</taxon>
        <taxon>Saccharomycetes</taxon>
        <taxon>Saccharomycetales</taxon>
        <taxon>Saccharomycetaceae</taxon>
        <taxon>Saccharomyces</taxon>
    </lineage>
</organism>